<dbReference type="RefSeq" id="WP_100426215.1">
    <property type="nucleotide sequence ID" value="NZ_PGEX01000001.1"/>
</dbReference>
<sequence>MPKIDTQAERERLDRIFDEIAGKMPEEPKKTQKEIDEENRRARIDRLSSQEPAEFIASVDDRIRTKAFKTDWEEILCRQYQNLFRISKVPGYLNAEVNLYRHFVAGVIAELDRCTGLAKEHDNHHYYKVFADYVRKHLEKL</sequence>
<dbReference type="Proteomes" id="UP000231134">
    <property type="component" value="Unassembled WGS sequence"/>
</dbReference>
<name>A0A2M9A9G8_9BACT</name>
<dbReference type="EMBL" id="PGEX01000001">
    <property type="protein sequence ID" value="PJJ42355.1"/>
    <property type="molecule type" value="Genomic_DNA"/>
</dbReference>
<protein>
    <submittedName>
        <fullName evidence="1">Uncharacterized protein</fullName>
    </submittedName>
</protein>
<organism evidence="1 2">
    <name type="scientific">Hallerella succinigenes</name>
    <dbReference type="NCBI Taxonomy" id="1896222"/>
    <lineage>
        <taxon>Bacteria</taxon>
        <taxon>Pseudomonadati</taxon>
        <taxon>Fibrobacterota</taxon>
        <taxon>Fibrobacteria</taxon>
        <taxon>Fibrobacterales</taxon>
        <taxon>Fibrobacteraceae</taxon>
        <taxon>Hallerella</taxon>
    </lineage>
</organism>
<keyword evidence="2" id="KW-1185">Reference proteome</keyword>
<reference evidence="1 2" key="1">
    <citation type="submission" date="2017-11" db="EMBL/GenBank/DDBJ databases">
        <title>Animal gut microbial communities from fecal samples from Wisconsin, USA.</title>
        <authorList>
            <person name="Neumann A."/>
        </authorList>
    </citation>
    <scope>NUCLEOTIDE SEQUENCE [LARGE SCALE GENOMIC DNA]</scope>
    <source>
        <strain evidence="1 2">UWS3</strain>
    </source>
</reference>
<comment type="caution">
    <text evidence="1">The sequence shown here is derived from an EMBL/GenBank/DDBJ whole genome shotgun (WGS) entry which is preliminary data.</text>
</comment>
<evidence type="ECO:0000313" key="2">
    <source>
        <dbReference type="Proteomes" id="UP000231134"/>
    </source>
</evidence>
<dbReference type="OrthoDB" id="9816032at2"/>
<proteinExistence type="predicted"/>
<gene>
    <name evidence="1" type="ORF">BGX16_2381</name>
</gene>
<accession>A0A2M9A9G8</accession>
<dbReference type="AlphaFoldDB" id="A0A2M9A9G8"/>
<evidence type="ECO:0000313" key="1">
    <source>
        <dbReference type="EMBL" id="PJJ42355.1"/>
    </source>
</evidence>